<organism evidence="2 3">
    <name type="scientific">Immersiella caudata</name>
    <dbReference type="NCBI Taxonomy" id="314043"/>
    <lineage>
        <taxon>Eukaryota</taxon>
        <taxon>Fungi</taxon>
        <taxon>Dikarya</taxon>
        <taxon>Ascomycota</taxon>
        <taxon>Pezizomycotina</taxon>
        <taxon>Sordariomycetes</taxon>
        <taxon>Sordariomycetidae</taxon>
        <taxon>Sordariales</taxon>
        <taxon>Lasiosphaeriaceae</taxon>
        <taxon>Immersiella</taxon>
    </lineage>
</organism>
<comment type="caution">
    <text evidence="2">The sequence shown here is derived from an EMBL/GenBank/DDBJ whole genome shotgun (WGS) entry which is preliminary data.</text>
</comment>
<keyword evidence="1" id="KW-0472">Membrane</keyword>
<gene>
    <name evidence="2" type="ORF">B0T14DRAFT_185738</name>
</gene>
<dbReference type="EMBL" id="JAULSU010000003">
    <property type="protein sequence ID" value="KAK0623624.1"/>
    <property type="molecule type" value="Genomic_DNA"/>
</dbReference>
<evidence type="ECO:0000313" key="2">
    <source>
        <dbReference type="EMBL" id="KAK0623624.1"/>
    </source>
</evidence>
<evidence type="ECO:0000313" key="3">
    <source>
        <dbReference type="Proteomes" id="UP001175000"/>
    </source>
</evidence>
<feature type="transmembrane region" description="Helical" evidence="1">
    <location>
        <begin position="95"/>
        <end position="118"/>
    </location>
</feature>
<evidence type="ECO:0000256" key="1">
    <source>
        <dbReference type="SAM" id="Phobius"/>
    </source>
</evidence>
<accession>A0AA39WXT6</accession>
<keyword evidence="1" id="KW-1133">Transmembrane helix</keyword>
<dbReference type="Proteomes" id="UP001175000">
    <property type="component" value="Unassembled WGS sequence"/>
</dbReference>
<keyword evidence="3" id="KW-1185">Reference proteome</keyword>
<dbReference type="AlphaFoldDB" id="A0AA39WXT6"/>
<keyword evidence="1" id="KW-0812">Transmembrane</keyword>
<proteinExistence type="predicted"/>
<protein>
    <submittedName>
        <fullName evidence="2">Uncharacterized protein</fullName>
    </submittedName>
</protein>
<sequence length="149" mass="17042">MIPHLIDGSFSREAASGISFYLGGVGVDIPFHFHRCVDYMLKSLLCILRLAGGFERERMPASPVSSPPLYKRGSDSGEDADAFRMAHWRREQRQWLFSFSFFSFAFSWSVEFLCISPATRKRAKWLFVNFPHVPFSLSLFSGCSLLFLL</sequence>
<feature type="transmembrane region" description="Helical" evidence="1">
    <location>
        <begin position="130"/>
        <end position="148"/>
    </location>
</feature>
<reference evidence="2" key="1">
    <citation type="submission" date="2023-06" db="EMBL/GenBank/DDBJ databases">
        <title>Genome-scale phylogeny and comparative genomics of the fungal order Sordariales.</title>
        <authorList>
            <consortium name="Lawrence Berkeley National Laboratory"/>
            <person name="Hensen N."/>
            <person name="Bonometti L."/>
            <person name="Westerberg I."/>
            <person name="Brannstrom I.O."/>
            <person name="Guillou S."/>
            <person name="Cros-Aarteil S."/>
            <person name="Calhoun S."/>
            <person name="Haridas S."/>
            <person name="Kuo A."/>
            <person name="Mondo S."/>
            <person name="Pangilinan J."/>
            <person name="Riley R."/>
            <person name="Labutti K."/>
            <person name="Andreopoulos B."/>
            <person name="Lipzen A."/>
            <person name="Chen C."/>
            <person name="Yanf M."/>
            <person name="Daum C."/>
            <person name="Ng V."/>
            <person name="Clum A."/>
            <person name="Steindorff A."/>
            <person name="Ohm R."/>
            <person name="Martin F."/>
            <person name="Silar P."/>
            <person name="Natvig D."/>
            <person name="Lalanne C."/>
            <person name="Gautier V."/>
            <person name="Ament-Velasquez S.L."/>
            <person name="Kruys A."/>
            <person name="Hutchinson M.I."/>
            <person name="Powell A.J."/>
            <person name="Barry K."/>
            <person name="Miller A.N."/>
            <person name="Grigoriev I.V."/>
            <person name="Debuchy R."/>
            <person name="Gladieux P."/>
            <person name="Thoren M.H."/>
            <person name="Johannesson H."/>
        </authorList>
    </citation>
    <scope>NUCLEOTIDE SEQUENCE</scope>
    <source>
        <strain evidence="2">CBS 606.72</strain>
    </source>
</reference>
<name>A0AA39WXT6_9PEZI</name>